<dbReference type="InterPro" id="IPR051866">
    <property type="entry name" value="Intracell_Sig-Traffick_Protein"/>
</dbReference>
<dbReference type="PROSITE" id="PS50011">
    <property type="entry name" value="PROTEIN_KINASE_DOM"/>
    <property type="match status" value="1"/>
</dbReference>
<dbReference type="Proteomes" id="UP000835052">
    <property type="component" value="Unassembled WGS sequence"/>
</dbReference>
<feature type="domain" description="Protein kinase" evidence="2">
    <location>
        <begin position="324"/>
        <end position="767"/>
    </location>
</feature>
<dbReference type="EMBL" id="CAJGYM010000005">
    <property type="protein sequence ID" value="CAD6187038.1"/>
    <property type="molecule type" value="Genomic_DNA"/>
</dbReference>
<dbReference type="Pfam" id="PF00787">
    <property type="entry name" value="PX"/>
    <property type="match status" value="1"/>
</dbReference>
<name>A0A8S1GWI6_9PELO</name>
<dbReference type="SMART" id="SM00312">
    <property type="entry name" value="PX"/>
    <property type="match status" value="1"/>
</dbReference>
<dbReference type="SMART" id="SM00220">
    <property type="entry name" value="S_TKc"/>
    <property type="match status" value="1"/>
</dbReference>
<sequence length="818" mass="91850">MTSLYPDESHCTNELGRLLFHPKSDWSAKAEVTSCEEVKQLAGSYTVYTISFEVVPHDCLDQPTRSFSLSTRFKELSKLHAALAKLHKQLYLRGVFPSYPPPKLLGSNEPAVVEERRASTDQFLAFVLDSEVLRKARVFHEFLDKAKECALTVRAASPDAFLYENSSSILDAPISFSQSRSQDSQSPPISPSTGMSQPIDVDQGSFDASSTAAGDFQFPDVAIDQSQACPAKERRKRTMRKLFPRLSSSATSQQLGEDSSTDYLVRAGHLVATAQRAEEEHAYELAFQCYKNAARSLIQGVQLESDMLRRNAVRRKTAKYLVKAEKLYQTYLSYDGSVFNVDSILTSAMQDPNILAFQCANHSLKNYRFLGVLPSLDSSRRVLLVEETSSLKKFVIKLLEKGPHGVGSIFLPTNVPHMVQLVQFFETDQHIVLLLEHTEPGRLWLFLSRYFCEAEKRFLLSLSKPTTEVRSGEVVKSVPAPVRTDEERHDYSYRGRRVLFTVGVDFERVAEMCDENQSTDDPTSSDGILCTMGEDATGRAYAPSGDFYIVGKTSGDSEGVLNVAEESPAAIRLSDASADQNMAIEKSMAKQLALALQDVRYHLSLRRNFWPSKHDLPECLVVHWCAQLVSFFFVLHTEHREFLGDLQPDDLLLDSDGNILVTYRSRWYAKQGQPRLMDGYSAPESFEYGWKVSAENDIWSLGALMFELITGRSLANAAPHGVLSNAELPFPEYSRISFVAKDILSMILTTEIDQRPSLDRIRIHPFFRHIDWSLYDNPSWHFTNSSGSSLDVRFPVDPAPLTPALLFGQEDLDVLGPE</sequence>
<keyword evidence="5" id="KW-1185">Reference proteome</keyword>
<dbReference type="InterPro" id="IPR036181">
    <property type="entry name" value="MIT_dom_sf"/>
</dbReference>
<dbReference type="CDD" id="cd02677">
    <property type="entry name" value="MIT_SNX15"/>
    <property type="match status" value="1"/>
</dbReference>
<dbReference type="SUPFAM" id="SSF56112">
    <property type="entry name" value="Protein kinase-like (PK-like)"/>
    <property type="match status" value="1"/>
</dbReference>
<gene>
    <name evidence="4" type="ORF">CAUJ_LOCUS2957</name>
</gene>
<dbReference type="Pfam" id="PF00069">
    <property type="entry name" value="Pkinase"/>
    <property type="match status" value="1"/>
</dbReference>
<dbReference type="AlphaFoldDB" id="A0A8S1GWI6"/>
<feature type="region of interest" description="Disordered" evidence="1">
    <location>
        <begin position="176"/>
        <end position="206"/>
    </location>
</feature>
<evidence type="ECO:0000313" key="5">
    <source>
        <dbReference type="Proteomes" id="UP000835052"/>
    </source>
</evidence>
<dbReference type="Pfam" id="PF04212">
    <property type="entry name" value="MIT"/>
    <property type="match status" value="1"/>
</dbReference>
<dbReference type="InterPro" id="IPR000719">
    <property type="entry name" value="Prot_kinase_dom"/>
</dbReference>
<dbReference type="OrthoDB" id="1278353at2759"/>
<dbReference type="Gene3D" id="1.10.510.10">
    <property type="entry name" value="Transferase(Phosphotransferase) domain 1"/>
    <property type="match status" value="1"/>
</dbReference>
<dbReference type="GO" id="GO:0005524">
    <property type="term" value="F:ATP binding"/>
    <property type="evidence" value="ECO:0007669"/>
    <property type="project" value="InterPro"/>
</dbReference>
<proteinExistence type="predicted"/>
<dbReference type="PANTHER" id="PTHR15508:SF8">
    <property type="entry name" value="LD24550P"/>
    <property type="match status" value="1"/>
</dbReference>
<dbReference type="Gene3D" id="1.20.58.80">
    <property type="entry name" value="Phosphotransferase system, lactose/cellobiose-type IIA subunit"/>
    <property type="match status" value="1"/>
</dbReference>
<evidence type="ECO:0000259" key="3">
    <source>
        <dbReference type="PROSITE" id="PS50195"/>
    </source>
</evidence>
<dbReference type="GO" id="GO:0035091">
    <property type="term" value="F:phosphatidylinositol binding"/>
    <property type="evidence" value="ECO:0007669"/>
    <property type="project" value="InterPro"/>
</dbReference>
<dbReference type="PROSITE" id="PS50195">
    <property type="entry name" value="PX"/>
    <property type="match status" value="1"/>
</dbReference>
<dbReference type="Gene3D" id="3.30.1520.10">
    <property type="entry name" value="Phox-like domain"/>
    <property type="match status" value="1"/>
</dbReference>
<dbReference type="SUPFAM" id="SSF64268">
    <property type="entry name" value="PX domain"/>
    <property type="match status" value="1"/>
</dbReference>
<dbReference type="InterPro" id="IPR011009">
    <property type="entry name" value="Kinase-like_dom_sf"/>
</dbReference>
<dbReference type="InterPro" id="IPR036871">
    <property type="entry name" value="PX_dom_sf"/>
</dbReference>
<evidence type="ECO:0000259" key="2">
    <source>
        <dbReference type="PROSITE" id="PS50011"/>
    </source>
</evidence>
<comment type="caution">
    <text evidence="4">The sequence shown here is derived from an EMBL/GenBank/DDBJ whole genome shotgun (WGS) entry which is preliminary data.</text>
</comment>
<evidence type="ECO:0000313" key="4">
    <source>
        <dbReference type="EMBL" id="CAD6187038.1"/>
    </source>
</evidence>
<dbReference type="SMART" id="SM00745">
    <property type="entry name" value="MIT"/>
    <property type="match status" value="1"/>
</dbReference>
<dbReference type="PANTHER" id="PTHR15508">
    <property type="entry name" value="RIBOSOMAL PROTEIN S6 KINASE"/>
    <property type="match status" value="1"/>
</dbReference>
<accession>A0A8S1GWI6</accession>
<reference evidence="4" key="1">
    <citation type="submission" date="2020-10" db="EMBL/GenBank/DDBJ databases">
        <authorList>
            <person name="Kikuchi T."/>
        </authorList>
    </citation>
    <scope>NUCLEOTIDE SEQUENCE</scope>
    <source>
        <strain evidence="4">NKZ352</strain>
    </source>
</reference>
<evidence type="ECO:0000256" key="1">
    <source>
        <dbReference type="SAM" id="MobiDB-lite"/>
    </source>
</evidence>
<organism evidence="4 5">
    <name type="scientific">Caenorhabditis auriculariae</name>
    <dbReference type="NCBI Taxonomy" id="2777116"/>
    <lineage>
        <taxon>Eukaryota</taxon>
        <taxon>Metazoa</taxon>
        <taxon>Ecdysozoa</taxon>
        <taxon>Nematoda</taxon>
        <taxon>Chromadorea</taxon>
        <taxon>Rhabditida</taxon>
        <taxon>Rhabditina</taxon>
        <taxon>Rhabditomorpha</taxon>
        <taxon>Rhabditoidea</taxon>
        <taxon>Rhabditidae</taxon>
        <taxon>Peloderinae</taxon>
        <taxon>Caenorhabditis</taxon>
    </lineage>
</organism>
<feature type="compositionally biased region" description="Low complexity" evidence="1">
    <location>
        <begin position="176"/>
        <end position="187"/>
    </location>
</feature>
<dbReference type="InterPro" id="IPR007330">
    <property type="entry name" value="MIT_dom"/>
</dbReference>
<dbReference type="InterPro" id="IPR001683">
    <property type="entry name" value="PX_dom"/>
</dbReference>
<feature type="domain" description="PX" evidence="3">
    <location>
        <begin position="26"/>
        <end position="149"/>
    </location>
</feature>
<dbReference type="SUPFAM" id="SSF116846">
    <property type="entry name" value="MIT domain"/>
    <property type="match status" value="1"/>
</dbReference>
<protein>
    <submittedName>
        <fullName evidence="4">Uncharacterized protein</fullName>
    </submittedName>
</protein>
<dbReference type="GO" id="GO:0004672">
    <property type="term" value="F:protein kinase activity"/>
    <property type="evidence" value="ECO:0007669"/>
    <property type="project" value="InterPro"/>
</dbReference>